<keyword evidence="3" id="KW-0520">NAD</keyword>
<evidence type="ECO:0000313" key="6">
    <source>
        <dbReference type="Proteomes" id="UP000635885"/>
    </source>
</evidence>
<dbReference type="Proteomes" id="UP000635885">
    <property type="component" value="Unassembled WGS sequence"/>
</dbReference>
<evidence type="ECO:0000256" key="2">
    <source>
        <dbReference type="ARBA" id="ARBA00023002"/>
    </source>
</evidence>
<reference evidence="6" key="1">
    <citation type="journal article" date="2019" name="Int. J. Syst. Evol. Microbiol.">
        <title>The Global Catalogue of Microorganisms (GCM) 10K type strain sequencing project: providing services to taxonomists for standard genome sequencing and annotation.</title>
        <authorList>
            <consortium name="The Broad Institute Genomics Platform"/>
            <consortium name="The Broad Institute Genome Sequencing Center for Infectious Disease"/>
            <person name="Wu L."/>
            <person name="Ma J."/>
        </authorList>
    </citation>
    <scope>NUCLEOTIDE SEQUENCE [LARGE SCALE GENOMIC DNA]</scope>
    <source>
        <strain evidence="6">CGMCC 1.12479</strain>
    </source>
</reference>
<dbReference type="EMBL" id="BMFD01000002">
    <property type="protein sequence ID" value="GGC31981.1"/>
    <property type="molecule type" value="Genomic_DNA"/>
</dbReference>
<evidence type="ECO:0000256" key="1">
    <source>
        <dbReference type="ARBA" id="ARBA00013048"/>
    </source>
</evidence>
<name>A0ABQ1M352_9BACT</name>
<organism evidence="5 6">
    <name type="scientific">Belliella aquatica</name>
    <dbReference type="NCBI Taxonomy" id="1323734"/>
    <lineage>
        <taxon>Bacteria</taxon>
        <taxon>Pseudomonadati</taxon>
        <taxon>Bacteroidota</taxon>
        <taxon>Cytophagia</taxon>
        <taxon>Cytophagales</taxon>
        <taxon>Cyclobacteriaceae</taxon>
        <taxon>Belliella</taxon>
    </lineage>
</organism>
<evidence type="ECO:0000313" key="5">
    <source>
        <dbReference type="EMBL" id="GGC31981.1"/>
    </source>
</evidence>
<sequence length="491" mass="53504">MEKLKNYINGRWVESAADQASSVVNPATQEVLGHVPMGIGTAKDLDEAVKSAHDAYLEWRNVPVMQRVQPLYKLKVLLEQNQEEISRIITLECGKTIVESRAELQRAIENVETACATPTLIQSEFSENIARGVDEFMIRQPLGVCVCIAPFNFPGMIPFWFLPYAIACGNSFILKPSEKVPLTMMKVFELMENIGLPDGLVNLVHGGKETVDAMLEHPKVKAVSFVGSTNIARYIYSKGAANGKRVQAQGGAKNPVVIMPDADLDVTANIIADSVYGCAGQRCLAASNIITVGDTNGRIKESVFEAAKKKVTGFGLDESVEMGPVISSQSKSRVEMLIDQGIAEGGNLLLDGRGYQVSGYQKGNFIAPTILEGLPLGGELVKTEIFGPVMSLLPMQDIEQAISFINANNYGNMACVFTSSGASARKFRNEADAGNIGINIGVAAPMAQFPFSGWNESFFGDLHGQGRHGIEFFTQTKVVIERWPREWTRKF</sequence>
<dbReference type="SUPFAM" id="SSF53720">
    <property type="entry name" value="ALDH-like"/>
    <property type="match status" value="1"/>
</dbReference>
<protein>
    <recommendedName>
        <fullName evidence="1">methylmalonate-semialdehyde dehydrogenase (CoA acylating)</fullName>
        <ecNumber evidence="1">1.2.1.27</ecNumber>
    </recommendedName>
</protein>
<evidence type="ECO:0000259" key="4">
    <source>
        <dbReference type="Pfam" id="PF00171"/>
    </source>
</evidence>
<dbReference type="Gene3D" id="3.40.309.10">
    <property type="entry name" value="Aldehyde Dehydrogenase, Chain A, domain 2"/>
    <property type="match status" value="1"/>
</dbReference>
<dbReference type="CDD" id="cd07085">
    <property type="entry name" value="ALDH_F6_MMSDH"/>
    <property type="match status" value="1"/>
</dbReference>
<feature type="domain" description="Aldehyde dehydrogenase" evidence="4">
    <location>
        <begin position="12"/>
        <end position="479"/>
    </location>
</feature>
<evidence type="ECO:0000256" key="3">
    <source>
        <dbReference type="ARBA" id="ARBA00023027"/>
    </source>
</evidence>
<accession>A0ABQ1M352</accession>
<dbReference type="Gene3D" id="3.40.605.10">
    <property type="entry name" value="Aldehyde Dehydrogenase, Chain A, domain 1"/>
    <property type="match status" value="1"/>
</dbReference>
<gene>
    <name evidence="5" type="ORF">GCM10010993_08670</name>
</gene>
<keyword evidence="2" id="KW-0560">Oxidoreductase</keyword>
<dbReference type="Pfam" id="PF00171">
    <property type="entry name" value="Aldedh"/>
    <property type="match status" value="1"/>
</dbReference>
<dbReference type="InterPro" id="IPR016161">
    <property type="entry name" value="Ald_DH/histidinol_DH"/>
</dbReference>
<dbReference type="PROSITE" id="PS00070">
    <property type="entry name" value="ALDEHYDE_DEHYDR_CYS"/>
    <property type="match status" value="1"/>
</dbReference>
<dbReference type="RefSeq" id="WP_188440075.1">
    <property type="nucleotide sequence ID" value="NZ_BMFD01000002.1"/>
</dbReference>
<dbReference type="EC" id="1.2.1.27" evidence="1"/>
<dbReference type="InterPro" id="IPR016163">
    <property type="entry name" value="Ald_DH_C"/>
</dbReference>
<dbReference type="InterPro" id="IPR016160">
    <property type="entry name" value="Ald_DH_CS_CYS"/>
</dbReference>
<dbReference type="PANTHER" id="PTHR43866">
    <property type="entry name" value="MALONATE-SEMIALDEHYDE DEHYDROGENASE"/>
    <property type="match status" value="1"/>
</dbReference>
<dbReference type="InterPro" id="IPR016162">
    <property type="entry name" value="Ald_DH_N"/>
</dbReference>
<dbReference type="PANTHER" id="PTHR43866:SF4">
    <property type="entry name" value="MALONATE-SEMIALDEHYDE DEHYDROGENASE"/>
    <property type="match status" value="1"/>
</dbReference>
<dbReference type="InterPro" id="IPR015590">
    <property type="entry name" value="Aldehyde_DH_dom"/>
</dbReference>
<dbReference type="NCBIfam" id="TIGR01722">
    <property type="entry name" value="MMSDH"/>
    <property type="match status" value="1"/>
</dbReference>
<dbReference type="InterPro" id="IPR010061">
    <property type="entry name" value="MeMal-semiAld_DH"/>
</dbReference>
<keyword evidence="6" id="KW-1185">Reference proteome</keyword>
<comment type="caution">
    <text evidence="5">The sequence shown here is derived from an EMBL/GenBank/DDBJ whole genome shotgun (WGS) entry which is preliminary data.</text>
</comment>
<proteinExistence type="predicted"/>